<keyword evidence="3" id="KW-1185">Reference proteome</keyword>
<dbReference type="GO" id="GO:0006580">
    <property type="term" value="P:ethanolamine metabolic process"/>
    <property type="evidence" value="ECO:0007669"/>
    <property type="project" value="TreeGrafter"/>
</dbReference>
<dbReference type="OrthoDB" id="197419at2759"/>
<dbReference type="EMBL" id="KQ244920">
    <property type="protein sequence ID" value="KNC73975.1"/>
    <property type="molecule type" value="Genomic_DNA"/>
</dbReference>
<dbReference type="STRING" id="667725.A0A0L0FB35"/>
<dbReference type="AlphaFoldDB" id="A0A0L0FB35"/>
<dbReference type="InterPro" id="IPR017946">
    <property type="entry name" value="PLC-like_Pdiesterase_TIM-brl"/>
</dbReference>
<dbReference type="PANTHER" id="PTHR46320:SF1">
    <property type="entry name" value="GLYCEROPHOSPHODIESTER PHOSPHODIESTERASE 1"/>
    <property type="match status" value="1"/>
</dbReference>
<dbReference type="GO" id="GO:0008889">
    <property type="term" value="F:glycerophosphodiester phosphodiesterase activity"/>
    <property type="evidence" value="ECO:0007669"/>
    <property type="project" value="TreeGrafter"/>
</dbReference>
<dbReference type="GeneID" id="25913971"/>
<protein>
    <recommendedName>
        <fullName evidence="1">GP-PDE domain-containing protein</fullName>
    </recommendedName>
</protein>
<dbReference type="Proteomes" id="UP000054560">
    <property type="component" value="Unassembled WGS sequence"/>
</dbReference>
<proteinExistence type="predicted"/>
<evidence type="ECO:0000259" key="1">
    <source>
        <dbReference type="PROSITE" id="PS51704"/>
    </source>
</evidence>
<accession>A0A0L0FB35</accession>
<dbReference type="GO" id="GO:0070291">
    <property type="term" value="P:N-acylethanolamine metabolic process"/>
    <property type="evidence" value="ECO:0007669"/>
    <property type="project" value="TreeGrafter"/>
</dbReference>
<dbReference type="SUPFAM" id="SSF51695">
    <property type="entry name" value="PLC-like phosphodiesterases"/>
    <property type="match status" value="1"/>
</dbReference>
<feature type="domain" description="GP-PDE" evidence="1">
    <location>
        <begin position="1"/>
        <end position="217"/>
    </location>
</feature>
<dbReference type="Gene3D" id="3.20.20.190">
    <property type="entry name" value="Phosphatidylinositol (PI) phosphodiesterase"/>
    <property type="match status" value="1"/>
</dbReference>
<evidence type="ECO:0000313" key="2">
    <source>
        <dbReference type="EMBL" id="KNC73975.1"/>
    </source>
</evidence>
<organism evidence="2 3">
    <name type="scientific">Sphaeroforma arctica JP610</name>
    <dbReference type="NCBI Taxonomy" id="667725"/>
    <lineage>
        <taxon>Eukaryota</taxon>
        <taxon>Ichthyosporea</taxon>
        <taxon>Ichthyophonida</taxon>
        <taxon>Sphaeroforma</taxon>
    </lineage>
</organism>
<dbReference type="PANTHER" id="PTHR46320">
    <property type="entry name" value="GLYCEROPHOSPHODIESTER PHOSPHODIESTERASE 1"/>
    <property type="match status" value="1"/>
</dbReference>
<dbReference type="RefSeq" id="XP_014147877.1">
    <property type="nucleotide sequence ID" value="XM_014292402.1"/>
</dbReference>
<reference evidence="2 3" key="1">
    <citation type="submission" date="2011-02" db="EMBL/GenBank/DDBJ databases">
        <title>The Genome Sequence of Sphaeroforma arctica JP610.</title>
        <authorList>
            <consortium name="The Broad Institute Genome Sequencing Platform"/>
            <person name="Russ C."/>
            <person name="Cuomo C."/>
            <person name="Young S.K."/>
            <person name="Zeng Q."/>
            <person name="Gargeya S."/>
            <person name="Alvarado L."/>
            <person name="Berlin A."/>
            <person name="Chapman S.B."/>
            <person name="Chen Z."/>
            <person name="Freedman E."/>
            <person name="Gellesch M."/>
            <person name="Goldberg J."/>
            <person name="Griggs A."/>
            <person name="Gujja S."/>
            <person name="Heilman E."/>
            <person name="Heiman D."/>
            <person name="Howarth C."/>
            <person name="Mehta T."/>
            <person name="Neiman D."/>
            <person name="Pearson M."/>
            <person name="Roberts A."/>
            <person name="Saif S."/>
            <person name="Shea T."/>
            <person name="Shenoy N."/>
            <person name="Sisk P."/>
            <person name="Stolte C."/>
            <person name="Sykes S."/>
            <person name="White J."/>
            <person name="Yandava C."/>
            <person name="Burger G."/>
            <person name="Gray M.W."/>
            <person name="Holland P.W.H."/>
            <person name="King N."/>
            <person name="Lang F.B.F."/>
            <person name="Roger A.J."/>
            <person name="Ruiz-Trillo I."/>
            <person name="Haas B."/>
            <person name="Nusbaum C."/>
            <person name="Birren B."/>
        </authorList>
    </citation>
    <scope>NUCLEOTIDE SEQUENCE [LARGE SCALE GENOMIC DNA]</scope>
    <source>
        <strain evidence="2 3">JP610</strain>
    </source>
</reference>
<name>A0A0L0FB35_9EUKA</name>
<dbReference type="GO" id="GO:0005886">
    <property type="term" value="C:plasma membrane"/>
    <property type="evidence" value="ECO:0007669"/>
    <property type="project" value="TreeGrafter"/>
</dbReference>
<sequence>MHDDLVDRTTDHTGRVDQHTYETVQKMAIKHAYLQDKHVERVPDLEEALLLAMELGLKVFIDCKSDAGATARLITKLFDQHPALYEMCAVCSFHPDIIYAVRKSNPRILTGLTYTRIFLEMEPVTAFDFFKVVVLALSDAVWGWAFHNWAWLFLGVNCVLLDVNSISRDEIKKWKARGIPAFVWTVNDLSTMRWLHSHGVSFMTDVPENFNVPDNGL</sequence>
<dbReference type="PROSITE" id="PS51704">
    <property type="entry name" value="GP_PDE"/>
    <property type="match status" value="1"/>
</dbReference>
<dbReference type="Pfam" id="PF03009">
    <property type="entry name" value="GDPD"/>
    <property type="match status" value="1"/>
</dbReference>
<evidence type="ECO:0000313" key="3">
    <source>
        <dbReference type="Proteomes" id="UP000054560"/>
    </source>
</evidence>
<dbReference type="InterPro" id="IPR030395">
    <property type="entry name" value="GP_PDE_dom"/>
</dbReference>
<dbReference type="eggNOG" id="KOG2258">
    <property type="taxonomic scope" value="Eukaryota"/>
</dbReference>
<gene>
    <name evidence="2" type="ORF">SARC_13467</name>
</gene>
<dbReference type="GO" id="GO:0006644">
    <property type="term" value="P:phospholipid metabolic process"/>
    <property type="evidence" value="ECO:0007669"/>
    <property type="project" value="TreeGrafter"/>
</dbReference>